<dbReference type="Pfam" id="PF00583">
    <property type="entry name" value="Acetyltransf_1"/>
    <property type="match status" value="1"/>
</dbReference>
<dbReference type="RefSeq" id="WP_344877118.1">
    <property type="nucleotide sequence ID" value="NZ_BAABAL010000016.1"/>
</dbReference>
<organism evidence="2 3">
    <name type="scientific">Allokutzneria multivorans</name>
    <dbReference type="NCBI Taxonomy" id="1142134"/>
    <lineage>
        <taxon>Bacteria</taxon>
        <taxon>Bacillati</taxon>
        <taxon>Actinomycetota</taxon>
        <taxon>Actinomycetes</taxon>
        <taxon>Pseudonocardiales</taxon>
        <taxon>Pseudonocardiaceae</taxon>
        <taxon>Allokutzneria</taxon>
    </lineage>
</organism>
<comment type="caution">
    <text evidence="2">The sequence shown here is derived from an EMBL/GenBank/DDBJ whole genome shotgun (WGS) entry which is preliminary data.</text>
</comment>
<proteinExistence type="predicted"/>
<feature type="domain" description="N-acetyltransferase" evidence="1">
    <location>
        <begin position="150"/>
        <end position="312"/>
    </location>
</feature>
<accession>A0ABP7SN55</accession>
<keyword evidence="3" id="KW-1185">Reference proteome</keyword>
<dbReference type="PROSITE" id="PS51186">
    <property type="entry name" value="GNAT"/>
    <property type="match status" value="1"/>
</dbReference>
<dbReference type="InterPro" id="IPR016181">
    <property type="entry name" value="Acyl_CoA_acyltransferase"/>
</dbReference>
<protein>
    <submittedName>
        <fullName evidence="2">GNAT family N-acetyltransferase</fullName>
    </submittedName>
</protein>
<evidence type="ECO:0000313" key="2">
    <source>
        <dbReference type="EMBL" id="GAA4013967.1"/>
    </source>
</evidence>
<sequence>MTGDADLLTAQRARFTAVDPALPEAVAPPQDDRTETLTAALPDGRRVTASLVHASYPVGSAHRLWSAAEVWELMPLIGDTGGVGLNALLNAWVERMRTVSPPTSDSACLVSWPSRDVEATRVFLDHGFQPLTTLAVRRTVQQPQPRVEPLVVRRARNADMDAMLQLTLAELRYSASVGATVFRENAVPLKRDALRKRLLDGDPVWVAERDGMTLALADCAWTPVTPGSWAGSRLQPGNWGYVNCVSVLPGARGNSIGRRLMDVVHAEFTRGGASGTYLYYNPPNPLSSVFWPRQGYRPLWTLWEARPATALR</sequence>
<dbReference type="EMBL" id="BAABAL010000016">
    <property type="protein sequence ID" value="GAA4013967.1"/>
    <property type="molecule type" value="Genomic_DNA"/>
</dbReference>
<gene>
    <name evidence="2" type="ORF">GCM10022247_40980</name>
</gene>
<dbReference type="CDD" id="cd04301">
    <property type="entry name" value="NAT_SF"/>
    <property type="match status" value="1"/>
</dbReference>
<dbReference type="Gene3D" id="3.40.630.30">
    <property type="match status" value="1"/>
</dbReference>
<name>A0ABP7SN55_9PSEU</name>
<dbReference type="SUPFAM" id="SSF55729">
    <property type="entry name" value="Acyl-CoA N-acyltransferases (Nat)"/>
    <property type="match status" value="1"/>
</dbReference>
<dbReference type="InterPro" id="IPR000182">
    <property type="entry name" value="GNAT_dom"/>
</dbReference>
<evidence type="ECO:0000259" key="1">
    <source>
        <dbReference type="PROSITE" id="PS51186"/>
    </source>
</evidence>
<evidence type="ECO:0000313" key="3">
    <source>
        <dbReference type="Proteomes" id="UP001501747"/>
    </source>
</evidence>
<dbReference type="Proteomes" id="UP001501747">
    <property type="component" value="Unassembled WGS sequence"/>
</dbReference>
<reference evidence="3" key="1">
    <citation type="journal article" date="2019" name="Int. J. Syst. Evol. Microbiol.">
        <title>The Global Catalogue of Microorganisms (GCM) 10K type strain sequencing project: providing services to taxonomists for standard genome sequencing and annotation.</title>
        <authorList>
            <consortium name="The Broad Institute Genomics Platform"/>
            <consortium name="The Broad Institute Genome Sequencing Center for Infectious Disease"/>
            <person name="Wu L."/>
            <person name="Ma J."/>
        </authorList>
    </citation>
    <scope>NUCLEOTIDE SEQUENCE [LARGE SCALE GENOMIC DNA]</scope>
    <source>
        <strain evidence="3">JCM 17342</strain>
    </source>
</reference>